<comment type="caution">
    <text evidence="1">The sequence shown here is derived from an EMBL/GenBank/DDBJ whole genome shotgun (WGS) entry which is preliminary data.</text>
</comment>
<dbReference type="Proteomes" id="UP000093501">
    <property type="component" value="Unassembled WGS sequence"/>
</dbReference>
<dbReference type="InterPro" id="IPR023159">
    <property type="entry name" value="SO1590-like_sf"/>
</dbReference>
<organism evidence="1 2">
    <name type="scientific">Tessaracoccus lapidicaptus</name>
    <dbReference type="NCBI Taxonomy" id="1427523"/>
    <lineage>
        <taxon>Bacteria</taxon>
        <taxon>Bacillati</taxon>
        <taxon>Actinomycetota</taxon>
        <taxon>Actinomycetes</taxon>
        <taxon>Propionibacteriales</taxon>
        <taxon>Propionibacteriaceae</taxon>
        <taxon>Tessaracoccus</taxon>
    </lineage>
</organism>
<evidence type="ECO:0000313" key="1">
    <source>
        <dbReference type="EMBL" id="OCL30853.1"/>
    </source>
</evidence>
<name>A0A1C0AGJ7_9ACTN</name>
<dbReference type="InterPro" id="IPR021607">
    <property type="entry name" value="DUF3224"/>
</dbReference>
<dbReference type="SUPFAM" id="SSF159238">
    <property type="entry name" value="SO1590-like"/>
    <property type="match status" value="1"/>
</dbReference>
<accession>A0A1C0AGJ7</accession>
<keyword evidence="2" id="KW-1185">Reference proteome</keyword>
<protein>
    <submittedName>
        <fullName evidence="1">Uncharacterized protein</fullName>
    </submittedName>
</protein>
<proteinExistence type="predicted"/>
<reference evidence="2" key="1">
    <citation type="submission" date="2016-07" db="EMBL/GenBank/DDBJ databases">
        <authorList>
            <person name="Florea S."/>
            <person name="Webb J.S."/>
            <person name="Jaromczyk J."/>
            <person name="Schardl C.L."/>
        </authorList>
    </citation>
    <scope>NUCLEOTIDE SEQUENCE [LARGE SCALE GENOMIC DNA]</scope>
    <source>
        <strain evidence="2">IPBSL-7</strain>
    </source>
</reference>
<gene>
    <name evidence="1" type="ORF">BCR15_10270</name>
</gene>
<sequence length="124" mass="13071">MVVNATFEIEITPEDGLLPGTRRFEFVKVWSGDAAGASRGFMLSAGEPTEGEAGYVALEMFEGQIGGRQGSVAFQQFGSMREGVQELRYELVPGSGTGDLAGATGTLSLTIDDAGIHHVVFDVV</sequence>
<evidence type="ECO:0000313" key="2">
    <source>
        <dbReference type="Proteomes" id="UP000093501"/>
    </source>
</evidence>
<dbReference type="Gene3D" id="2.40.350.10">
    <property type="entry name" value="SO1590-like"/>
    <property type="match status" value="1"/>
</dbReference>
<dbReference type="EMBL" id="MBQD01000027">
    <property type="protein sequence ID" value="OCL30853.1"/>
    <property type="molecule type" value="Genomic_DNA"/>
</dbReference>
<dbReference type="AlphaFoldDB" id="A0A1C0AGJ7"/>
<dbReference type="RefSeq" id="WP_068752777.1">
    <property type="nucleotide sequence ID" value="NZ_JBDXXE010000016.1"/>
</dbReference>
<dbReference type="Pfam" id="PF11528">
    <property type="entry name" value="DUF3224"/>
    <property type="match status" value="1"/>
</dbReference>